<dbReference type="InterPro" id="IPR029044">
    <property type="entry name" value="Nucleotide-diphossugar_trans"/>
</dbReference>
<comment type="caution">
    <text evidence="1">The sequence shown here is derived from an EMBL/GenBank/DDBJ whole genome shotgun (WGS) entry which is preliminary data.</text>
</comment>
<name>A0A812RCD6_9DINO</name>
<dbReference type="SUPFAM" id="SSF53448">
    <property type="entry name" value="Nucleotide-diphospho-sugar transferases"/>
    <property type="match status" value="1"/>
</dbReference>
<protein>
    <submittedName>
        <fullName evidence="1">Uncharacterized protein</fullName>
    </submittedName>
</protein>
<dbReference type="Gene3D" id="3.90.550.10">
    <property type="entry name" value="Spore Coat Polysaccharide Biosynthesis Protein SpsA, Chain A"/>
    <property type="match status" value="1"/>
</dbReference>
<evidence type="ECO:0000313" key="1">
    <source>
        <dbReference type="EMBL" id="CAE7428727.1"/>
    </source>
</evidence>
<gene>
    <name evidence="1" type="ORF">SNAT2548_LOCUS23310</name>
</gene>
<evidence type="ECO:0000313" key="2">
    <source>
        <dbReference type="Proteomes" id="UP000604046"/>
    </source>
</evidence>
<dbReference type="CDD" id="cd00761">
    <property type="entry name" value="Glyco_tranf_GTA_type"/>
    <property type="match status" value="1"/>
</dbReference>
<organism evidence="1 2">
    <name type="scientific">Symbiodinium natans</name>
    <dbReference type="NCBI Taxonomy" id="878477"/>
    <lineage>
        <taxon>Eukaryota</taxon>
        <taxon>Sar</taxon>
        <taxon>Alveolata</taxon>
        <taxon>Dinophyceae</taxon>
        <taxon>Suessiales</taxon>
        <taxon>Symbiodiniaceae</taxon>
        <taxon>Symbiodinium</taxon>
    </lineage>
</organism>
<sequence length="414" mass="46596">MAEPSPESEDWALLEKLQGRFCSSTWGLVQVRRKENGEPGQAKGRKKAPCRARAVLEVWEEERRCRVGFVRLVKGDLPRIQLACTPSGSCEAPGVWSLDPECSTTDHVRWVPDQPAKKGGTEIWDGAFLKSIEKAALWVIQHGLLPQLDEAWRYLRDVKAVRRSLPYTVGLCTATMNRFWQIRRALPLTLMHAWPYRGSCKVHVVDLGSKDNNTFSFLVNSCRFAMEAGLLCVYRAKEEFWHASVGKNTAHRVADEDILVNVDSDNLIGAEFLQDVCKRFEEGAAVAQYEHGQGTCGRIAAKRVDFMEIRGYDEDAWPMGCQDTDLVLRLKSLGRGTHSKGGCRALSQAILNSQAQKVEHCKPDADLRRLASPLARNAEIFDRRRREGKLVRNDGKAPHPTLYWFSVGPRVGPE</sequence>
<keyword evidence="2" id="KW-1185">Reference proteome</keyword>
<dbReference type="AlphaFoldDB" id="A0A812RCD6"/>
<accession>A0A812RCD6</accession>
<dbReference type="OrthoDB" id="436094at2759"/>
<reference evidence="1" key="1">
    <citation type="submission" date="2021-02" db="EMBL/GenBank/DDBJ databases">
        <authorList>
            <person name="Dougan E. K."/>
            <person name="Rhodes N."/>
            <person name="Thang M."/>
            <person name="Chan C."/>
        </authorList>
    </citation>
    <scope>NUCLEOTIDE SEQUENCE</scope>
</reference>
<dbReference type="Proteomes" id="UP000604046">
    <property type="component" value="Unassembled WGS sequence"/>
</dbReference>
<dbReference type="EMBL" id="CAJNDS010002317">
    <property type="protein sequence ID" value="CAE7428727.1"/>
    <property type="molecule type" value="Genomic_DNA"/>
</dbReference>
<proteinExistence type="predicted"/>